<evidence type="ECO:0000313" key="2">
    <source>
        <dbReference type="EnsemblMetazoa" id="CapteP47766"/>
    </source>
</evidence>
<dbReference type="EMBL" id="KB295062">
    <property type="protein sequence ID" value="ELU13742.1"/>
    <property type="molecule type" value="Genomic_DNA"/>
</dbReference>
<dbReference type="PANTHER" id="PTHR18935:SF8">
    <property type="entry name" value="GOLGIN SUBFAMILY A MEMBER 4-LIKE ISOFORM X1"/>
    <property type="match status" value="1"/>
</dbReference>
<dbReference type="AlphaFoldDB" id="R7V5L1"/>
<name>R7V5L1_CAPTE</name>
<evidence type="ECO:0000313" key="1">
    <source>
        <dbReference type="EMBL" id="ELU13742.1"/>
    </source>
</evidence>
<accession>R7V5L1</accession>
<evidence type="ECO:0000313" key="3">
    <source>
        <dbReference type="Proteomes" id="UP000014760"/>
    </source>
</evidence>
<gene>
    <name evidence="1" type="ORF">CAPTEDRAFT_47766</name>
</gene>
<dbReference type="OMA" id="RDATTHQ"/>
<keyword evidence="3" id="KW-1185">Reference proteome</keyword>
<feature type="non-terminal residue" evidence="1">
    <location>
        <position position="99"/>
    </location>
</feature>
<reference evidence="1 3" key="2">
    <citation type="journal article" date="2013" name="Nature">
        <title>Insights into bilaterian evolution from three spiralian genomes.</title>
        <authorList>
            <person name="Simakov O."/>
            <person name="Marletaz F."/>
            <person name="Cho S.J."/>
            <person name="Edsinger-Gonzales E."/>
            <person name="Havlak P."/>
            <person name="Hellsten U."/>
            <person name="Kuo D.H."/>
            <person name="Larsson T."/>
            <person name="Lv J."/>
            <person name="Arendt D."/>
            <person name="Savage R."/>
            <person name="Osoegawa K."/>
            <person name="de Jong P."/>
            <person name="Grimwood J."/>
            <person name="Chapman J.A."/>
            <person name="Shapiro H."/>
            <person name="Aerts A."/>
            <person name="Otillar R.P."/>
            <person name="Terry A.Y."/>
            <person name="Boore J.L."/>
            <person name="Grigoriev I.V."/>
            <person name="Lindberg D.R."/>
            <person name="Seaver E.C."/>
            <person name="Weisblat D.A."/>
            <person name="Putnam N.H."/>
            <person name="Rokhsar D.S."/>
        </authorList>
    </citation>
    <scope>NUCLEOTIDE SEQUENCE</scope>
    <source>
        <strain evidence="1 3">I ESC-2004</strain>
    </source>
</reference>
<dbReference type="PANTHER" id="PTHR18935">
    <property type="entry name" value="GOLGIN SUBFAMILY A MEMBER 4-LIKE ISOFORM X1"/>
    <property type="match status" value="1"/>
</dbReference>
<dbReference type="STRING" id="283909.R7V5L1"/>
<protein>
    <submittedName>
        <fullName evidence="1 2">Uncharacterized protein</fullName>
    </submittedName>
</protein>
<dbReference type="HOGENOM" id="CLU_2326589_0_0_1"/>
<dbReference type="EnsemblMetazoa" id="CapteT47766">
    <property type="protein sequence ID" value="CapteP47766"/>
    <property type="gene ID" value="CapteG47766"/>
</dbReference>
<reference evidence="2" key="3">
    <citation type="submission" date="2015-06" db="UniProtKB">
        <authorList>
            <consortium name="EnsemblMetazoa"/>
        </authorList>
    </citation>
    <scope>IDENTIFICATION</scope>
</reference>
<feature type="non-terminal residue" evidence="1">
    <location>
        <position position="1"/>
    </location>
</feature>
<dbReference type="InterPro" id="IPR024836">
    <property type="entry name" value="JAKMIP"/>
</dbReference>
<sequence>LDAERSKCRQLHRDKVSELKQVQEACKDEKERAIACAQNKWQQDKASELQRLRDSLHKEHDLEVRQMLKEREEDMRELKFQLIQENQESLKAALELQRQ</sequence>
<dbReference type="GO" id="GO:0008017">
    <property type="term" value="F:microtubule binding"/>
    <property type="evidence" value="ECO:0007669"/>
    <property type="project" value="InterPro"/>
</dbReference>
<organism evidence="1">
    <name type="scientific">Capitella teleta</name>
    <name type="common">Polychaete worm</name>
    <dbReference type="NCBI Taxonomy" id="283909"/>
    <lineage>
        <taxon>Eukaryota</taxon>
        <taxon>Metazoa</taxon>
        <taxon>Spiralia</taxon>
        <taxon>Lophotrochozoa</taxon>
        <taxon>Annelida</taxon>
        <taxon>Polychaeta</taxon>
        <taxon>Sedentaria</taxon>
        <taxon>Scolecida</taxon>
        <taxon>Capitellidae</taxon>
        <taxon>Capitella</taxon>
    </lineage>
</organism>
<dbReference type="GO" id="GO:0019900">
    <property type="term" value="F:kinase binding"/>
    <property type="evidence" value="ECO:0007669"/>
    <property type="project" value="InterPro"/>
</dbReference>
<dbReference type="OrthoDB" id="4158657at2759"/>
<proteinExistence type="predicted"/>
<reference evidence="3" key="1">
    <citation type="submission" date="2012-12" db="EMBL/GenBank/DDBJ databases">
        <authorList>
            <person name="Hellsten U."/>
            <person name="Grimwood J."/>
            <person name="Chapman J.A."/>
            <person name="Shapiro H."/>
            <person name="Aerts A."/>
            <person name="Otillar R.P."/>
            <person name="Terry A.Y."/>
            <person name="Boore J.L."/>
            <person name="Simakov O."/>
            <person name="Marletaz F."/>
            <person name="Cho S.-J."/>
            <person name="Edsinger-Gonzales E."/>
            <person name="Havlak P."/>
            <person name="Kuo D.-H."/>
            <person name="Larsson T."/>
            <person name="Lv J."/>
            <person name="Arendt D."/>
            <person name="Savage R."/>
            <person name="Osoegawa K."/>
            <person name="de Jong P."/>
            <person name="Lindberg D.R."/>
            <person name="Seaver E.C."/>
            <person name="Weisblat D.A."/>
            <person name="Putnam N.H."/>
            <person name="Grigoriev I.V."/>
            <person name="Rokhsar D.S."/>
        </authorList>
    </citation>
    <scope>NUCLEOTIDE SEQUENCE</scope>
    <source>
        <strain evidence="3">I ESC-2004</strain>
    </source>
</reference>
<dbReference type="Proteomes" id="UP000014760">
    <property type="component" value="Unassembled WGS sequence"/>
</dbReference>
<dbReference type="EMBL" id="AMQN01000753">
    <property type="status" value="NOT_ANNOTATED_CDS"/>
    <property type="molecule type" value="Genomic_DNA"/>
</dbReference>